<name>A0A152A0V0_TIELA</name>
<dbReference type="EC" id="2.7.-.-" evidence="8"/>
<feature type="domain" description="Carbohydrate binding" evidence="10">
    <location>
        <begin position="29"/>
        <end position="110"/>
    </location>
</feature>
<comment type="similarity">
    <text evidence="1 8">Belongs to the inositol phosphokinase (IPK) family.</text>
</comment>
<feature type="signal peptide" evidence="9">
    <location>
        <begin position="1"/>
        <end position="20"/>
    </location>
</feature>
<keyword evidence="4 8" id="KW-0418">Kinase</keyword>
<dbReference type="OMA" id="DCAFAAT"/>
<accession>A0A152A0V0</accession>
<dbReference type="InParanoid" id="A0A152A0V0"/>
<dbReference type="Pfam" id="PF09478">
    <property type="entry name" value="CBM49"/>
    <property type="match status" value="1"/>
</dbReference>
<evidence type="ECO:0000256" key="3">
    <source>
        <dbReference type="ARBA" id="ARBA00022741"/>
    </source>
</evidence>
<sequence length="399" mass="45113">MRAGLLFTLLVVACFALVQCEQESAQGFVDLHVRTVNAWDSNGEHYVQYEVVLENCTGRLVKNVLLSSNIRHCVSIWNINLHDNGCMTLPSNQDIAINGKHTFGFILKGHMAPYICNHNINSTKSELKPLDTQIAGHTEEDGGSENLPRFLVSEDGFVFKPIPGKRGEKELEFYTNSHKYNEKLLKFVPKFSKITTVKDIRYLGIENLTYGFNPHRVCVSDIKIGTQTYDDDATDEKIQLEKAKSIKTTTASLGIRFCGAKVVDFQSGHTEKLDKVWGKNLTKDNIYDQGIKRFLDTNSKHEHAVAKEFLSKIQEIEHFFKVNKEFAFYSSSLLFVYGEIDSTITNPTITPIPNSNLGVVVKMIDFAHVCPLKGLRHDDSYIFGIENLSKLFNQYLSSN</sequence>
<proteinExistence type="inferred from homology"/>
<evidence type="ECO:0000256" key="7">
    <source>
        <dbReference type="ARBA" id="ARBA00036525"/>
    </source>
</evidence>
<gene>
    <name evidence="11" type="ORF">DLAC_03687</name>
</gene>
<keyword evidence="9" id="KW-0732">Signal</keyword>
<dbReference type="GO" id="GO:0047326">
    <property type="term" value="F:inositol-1,3,4,6-tetrakisphosphate 5-kinase activity"/>
    <property type="evidence" value="ECO:0007669"/>
    <property type="project" value="RHEA"/>
</dbReference>
<dbReference type="Pfam" id="PF03770">
    <property type="entry name" value="IPK"/>
    <property type="match status" value="1"/>
</dbReference>
<protein>
    <recommendedName>
        <fullName evidence="8">Kinase</fullName>
        <ecNumber evidence="8">2.7.-.-</ecNumber>
    </recommendedName>
</protein>
<evidence type="ECO:0000256" key="5">
    <source>
        <dbReference type="ARBA" id="ARBA00022840"/>
    </source>
</evidence>
<evidence type="ECO:0000313" key="12">
    <source>
        <dbReference type="Proteomes" id="UP000076078"/>
    </source>
</evidence>
<feature type="chain" id="PRO_5007593570" description="Kinase" evidence="9">
    <location>
        <begin position="21"/>
        <end position="399"/>
    </location>
</feature>
<dbReference type="Gene3D" id="3.30.470.160">
    <property type="entry name" value="Inositol polyphosphate kinase"/>
    <property type="match status" value="1"/>
</dbReference>
<keyword evidence="12" id="KW-1185">Reference proteome</keyword>
<keyword evidence="5" id="KW-0067">ATP-binding</keyword>
<dbReference type="InterPro" id="IPR005522">
    <property type="entry name" value="IPK"/>
</dbReference>
<dbReference type="Proteomes" id="UP000076078">
    <property type="component" value="Unassembled WGS sequence"/>
</dbReference>
<dbReference type="EMBL" id="LODT01000020">
    <property type="protein sequence ID" value="KYQ99746.1"/>
    <property type="molecule type" value="Genomic_DNA"/>
</dbReference>
<dbReference type="GO" id="GO:0005524">
    <property type="term" value="F:ATP binding"/>
    <property type="evidence" value="ECO:0007669"/>
    <property type="project" value="UniProtKB-KW"/>
</dbReference>
<evidence type="ECO:0000256" key="6">
    <source>
        <dbReference type="ARBA" id="ARBA00036164"/>
    </source>
</evidence>
<evidence type="ECO:0000256" key="1">
    <source>
        <dbReference type="ARBA" id="ARBA00007374"/>
    </source>
</evidence>
<dbReference type="FunCoup" id="A0A152A0V0">
    <property type="interactions" value="451"/>
</dbReference>
<dbReference type="InterPro" id="IPR019028">
    <property type="entry name" value="CBM_49"/>
</dbReference>
<dbReference type="OrthoDB" id="338650at2759"/>
<dbReference type="GO" id="GO:0030246">
    <property type="term" value="F:carbohydrate binding"/>
    <property type="evidence" value="ECO:0007669"/>
    <property type="project" value="InterPro"/>
</dbReference>
<dbReference type="SUPFAM" id="SSF56104">
    <property type="entry name" value="SAICAR synthase-like"/>
    <property type="match status" value="1"/>
</dbReference>
<comment type="caution">
    <text evidence="11">The sequence shown here is derived from an EMBL/GenBank/DDBJ whole genome shotgun (WGS) entry which is preliminary data.</text>
</comment>
<dbReference type="AlphaFoldDB" id="A0A152A0V0"/>
<dbReference type="PANTHER" id="PTHR12400">
    <property type="entry name" value="INOSITOL POLYPHOSPHATE KINASE"/>
    <property type="match status" value="1"/>
</dbReference>
<dbReference type="GO" id="GO:0032958">
    <property type="term" value="P:inositol phosphate biosynthetic process"/>
    <property type="evidence" value="ECO:0007669"/>
    <property type="project" value="InterPro"/>
</dbReference>
<dbReference type="GO" id="GO:0005634">
    <property type="term" value="C:nucleus"/>
    <property type="evidence" value="ECO:0007669"/>
    <property type="project" value="TreeGrafter"/>
</dbReference>
<dbReference type="GO" id="GO:0005737">
    <property type="term" value="C:cytoplasm"/>
    <property type="evidence" value="ECO:0007669"/>
    <property type="project" value="TreeGrafter"/>
</dbReference>
<dbReference type="InterPro" id="IPR038286">
    <property type="entry name" value="IPK_sf"/>
</dbReference>
<evidence type="ECO:0000256" key="9">
    <source>
        <dbReference type="SAM" id="SignalP"/>
    </source>
</evidence>
<keyword evidence="2 8" id="KW-0808">Transferase</keyword>
<organism evidence="11 12">
    <name type="scientific">Tieghemostelium lacteum</name>
    <name type="common">Slime mold</name>
    <name type="synonym">Dictyostelium lacteum</name>
    <dbReference type="NCBI Taxonomy" id="361077"/>
    <lineage>
        <taxon>Eukaryota</taxon>
        <taxon>Amoebozoa</taxon>
        <taxon>Evosea</taxon>
        <taxon>Eumycetozoa</taxon>
        <taxon>Dictyostelia</taxon>
        <taxon>Dictyosteliales</taxon>
        <taxon>Raperosteliaceae</taxon>
        <taxon>Tieghemostelium</taxon>
    </lineage>
</organism>
<evidence type="ECO:0000256" key="4">
    <source>
        <dbReference type="ARBA" id="ARBA00022777"/>
    </source>
</evidence>
<evidence type="ECO:0000256" key="2">
    <source>
        <dbReference type="ARBA" id="ARBA00022679"/>
    </source>
</evidence>
<evidence type="ECO:0000313" key="11">
    <source>
        <dbReference type="EMBL" id="KYQ99746.1"/>
    </source>
</evidence>
<dbReference type="SMART" id="SM01063">
    <property type="entry name" value="CBM49"/>
    <property type="match status" value="1"/>
</dbReference>
<dbReference type="STRING" id="361077.A0A152A0V0"/>
<evidence type="ECO:0000259" key="10">
    <source>
        <dbReference type="SMART" id="SM01063"/>
    </source>
</evidence>
<comment type="catalytic activity">
    <reaction evidence="6">
        <text>1D-myo-inositol 1,4,5-trisphosphate + 2 ATP = 1D-myo-inositol 1,3,4,5,6-pentakisphosphate + 2 ADP + 2 H(+)</text>
        <dbReference type="Rhea" id="RHEA:32359"/>
        <dbReference type="ChEBI" id="CHEBI:15378"/>
        <dbReference type="ChEBI" id="CHEBI:30616"/>
        <dbReference type="ChEBI" id="CHEBI:57733"/>
        <dbReference type="ChEBI" id="CHEBI:203600"/>
        <dbReference type="ChEBI" id="CHEBI:456216"/>
        <dbReference type="EC" id="2.7.1.151"/>
    </reaction>
</comment>
<reference evidence="11 12" key="1">
    <citation type="submission" date="2015-12" db="EMBL/GenBank/DDBJ databases">
        <title>Dictyostelia acquired genes for synthesis and detection of signals that induce cell-type specialization by lateral gene transfer from prokaryotes.</title>
        <authorList>
            <person name="Gloeckner G."/>
            <person name="Schaap P."/>
        </authorList>
    </citation>
    <scope>NUCLEOTIDE SEQUENCE [LARGE SCALE GENOMIC DNA]</scope>
    <source>
        <strain evidence="11 12">TK</strain>
    </source>
</reference>
<keyword evidence="3" id="KW-0547">Nucleotide-binding</keyword>
<dbReference type="GO" id="GO:0008440">
    <property type="term" value="F:inositol-1,4,5-trisphosphate 3-kinase activity"/>
    <property type="evidence" value="ECO:0007669"/>
    <property type="project" value="TreeGrafter"/>
</dbReference>
<evidence type="ECO:0000256" key="8">
    <source>
        <dbReference type="RuleBase" id="RU363090"/>
    </source>
</evidence>
<dbReference type="PANTHER" id="PTHR12400:SF51">
    <property type="entry name" value="INOSITOL POLYPHOSPHATE MULTIKINASE"/>
    <property type="match status" value="1"/>
</dbReference>
<comment type="catalytic activity">
    <reaction evidence="7">
        <text>1D-myo-inositol 1,3,4,6-tetrakisphosphate + ATP = 1D-myo-inositol 1,3,4,5,6-pentakisphosphate + ADP + H(+)</text>
        <dbReference type="Rhea" id="RHEA:12717"/>
        <dbReference type="ChEBI" id="CHEBI:15378"/>
        <dbReference type="ChEBI" id="CHEBI:30616"/>
        <dbReference type="ChEBI" id="CHEBI:57660"/>
        <dbReference type="ChEBI" id="CHEBI:57733"/>
        <dbReference type="ChEBI" id="CHEBI:456216"/>
        <dbReference type="EC" id="2.7.1.140"/>
    </reaction>
</comment>